<dbReference type="Pfam" id="PF00046">
    <property type="entry name" value="Homeodomain"/>
    <property type="match status" value="1"/>
</dbReference>
<protein>
    <recommendedName>
        <fullName evidence="7">Homeobox domain-containing protein</fullName>
    </recommendedName>
</protein>
<dbReference type="GO" id="GO:0005634">
    <property type="term" value="C:nucleus"/>
    <property type="evidence" value="ECO:0007669"/>
    <property type="project" value="UniProtKB-SubCell"/>
</dbReference>
<dbReference type="InterPro" id="IPR009057">
    <property type="entry name" value="Homeodomain-like_sf"/>
</dbReference>
<sequence>MSSSQSRHVYNHEQRAILETSFIRQSYPDMSEKERLAKLFNCNLIQISNWFQNRRRRVKKEQKIILQNTSPNQTSTYQQLENANEYSSYYEYVYPPSQYMYSSSYYLQQSYDQTTPFHTYYSI</sequence>
<evidence type="ECO:0000313" key="11">
    <source>
        <dbReference type="Proteomes" id="UP000663844"/>
    </source>
</evidence>
<evidence type="ECO:0000256" key="3">
    <source>
        <dbReference type="ARBA" id="ARBA00023155"/>
    </source>
</evidence>
<evidence type="ECO:0000256" key="5">
    <source>
        <dbReference type="PROSITE-ProRule" id="PRU00108"/>
    </source>
</evidence>
<reference evidence="10" key="1">
    <citation type="submission" date="2021-02" db="EMBL/GenBank/DDBJ databases">
        <authorList>
            <person name="Nowell W R."/>
        </authorList>
    </citation>
    <scope>NUCLEOTIDE SEQUENCE</scope>
</reference>
<gene>
    <name evidence="8" type="ORF">JYZ213_LOCUS37427</name>
    <name evidence="9" type="ORF">OKA104_LOCUS15132</name>
    <name evidence="10" type="ORF">OXD698_LOCUS39213</name>
</gene>
<dbReference type="SMART" id="SM00389">
    <property type="entry name" value="HOX"/>
    <property type="match status" value="1"/>
</dbReference>
<keyword evidence="2 5" id="KW-0238">DNA-binding</keyword>
<evidence type="ECO:0000256" key="4">
    <source>
        <dbReference type="ARBA" id="ARBA00023242"/>
    </source>
</evidence>
<dbReference type="AlphaFoldDB" id="A0A819ZCS7"/>
<dbReference type="InterPro" id="IPR051306">
    <property type="entry name" value="Homeobox_regulator"/>
</dbReference>
<dbReference type="Proteomes" id="UP000663881">
    <property type="component" value="Unassembled WGS sequence"/>
</dbReference>
<evidence type="ECO:0000256" key="1">
    <source>
        <dbReference type="ARBA" id="ARBA00004123"/>
    </source>
</evidence>
<proteinExistence type="predicted"/>
<comment type="caution">
    <text evidence="10">The sequence shown here is derived from an EMBL/GenBank/DDBJ whole genome shotgun (WGS) entry which is preliminary data.</text>
</comment>
<dbReference type="InterPro" id="IPR001356">
    <property type="entry name" value="HD"/>
</dbReference>
<dbReference type="GO" id="GO:0000981">
    <property type="term" value="F:DNA-binding transcription factor activity, RNA polymerase II-specific"/>
    <property type="evidence" value="ECO:0007669"/>
    <property type="project" value="TreeGrafter"/>
</dbReference>
<evidence type="ECO:0000259" key="7">
    <source>
        <dbReference type="PROSITE" id="PS50071"/>
    </source>
</evidence>
<dbReference type="Proteomes" id="UP000663844">
    <property type="component" value="Unassembled WGS sequence"/>
</dbReference>
<dbReference type="PANTHER" id="PTHR46123">
    <property type="entry name" value="MIX-TYPE HOMEOBOX GENE 1-RELATED"/>
    <property type="match status" value="1"/>
</dbReference>
<dbReference type="PANTHER" id="PTHR46123:SF4">
    <property type="entry name" value="MIX-TYPE HOMEOBOX GENE 1-RELATED"/>
    <property type="match status" value="1"/>
</dbReference>
<dbReference type="GO" id="GO:0000977">
    <property type="term" value="F:RNA polymerase II transcription regulatory region sequence-specific DNA binding"/>
    <property type="evidence" value="ECO:0007669"/>
    <property type="project" value="TreeGrafter"/>
</dbReference>
<keyword evidence="4 5" id="KW-0539">Nucleus</keyword>
<dbReference type="EMBL" id="CAJOAY010000823">
    <property type="protein sequence ID" value="CAF3741558.1"/>
    <property type="molecule type" value="Genomic_DNA"/>
</dbReference>
<name>A0A819ZCS7_9BILA</name>
<evidence type="ECO:0000256" key="2">
    <source>
        <dbReference type="ARBA" id="ARBA00023125"/>
    </source>
</evidence>
<organism evidence="10 11">
    <name type="scientific">Adineta steineri</name>
    <dbReference type="NCBI Taxonomy" id="433720"/>
    <lineage>
        <taxon>Eukaryota</taxon>
        <taxon>Metazoa</taxon>
        <taxon>Spiralia</taxon>
        <taxon>Gnathifera</taxon>
        <taxon>Rotifera</taxon>
        <taxon>Eurotatoria</taxon>
        <taxon>Bdelloidea</taxon>
        <taxon>Adinetida</taxon>
        <taxon>Adinetidae</taxon>
        <taxon>Adineta</taxon>
    </lineage>
</organism>
<dbReference type="Proteomes" id="UP000663845">
    <property type="component" value="Unassembled WGS sequence"/>
</dbReference>
<comment type="subcellular location">
    <subcellularLocation>
        <location evidence="1 5 6">Nucleus</location>
    </subcellularLocation>
</comment>
<dbReference type="SUPFAM" id="SSF46689">
    <property type="entry name" value="Homeodomain-like"/>
    <property type="match status" value="1"/>
</dbReference>
<evidence type="ECO:0000313" key="10">
    <source>
        <dbReference type="EMBL" id="CAF4171796.1"/>
    </source>
</evidence>
<evidence type="ECO:0000313" key="9">
    <source>
        <dbReference type="EMBL" id="CAF3741558.1"/>
    </source>
</evidence>
<feature type="domain" description="Homeobox" evidence="7">
    <location>
        <begin position="1"/>
        <end position="61"/>
    </location>
</feature>
<accession>A0A819ZCS7</accession>
<evidence type="ECO:0000256" key="6">
    <source>
        <dbReference type="RuleBase" id="RU000682"/>
    </source>
</evidence>
<dbReference type="EMBL" id="CAJNOG010000997">
    <property type="protein sequence ID" value="CAF1394974.1"/>
    <property type="molecule type" value="Genomic_DNA"/>
</dbReference>
<dbReference type="EMBL" id="CAJOAZ010007836">
    <property type="protein sequence ID" value="CAF4171796.1"/>
    <property type="molecule type" value="Genomic_DNA"/>
</dbReference>
<feature type="DNA-binding region" description="Homeobox" evidence="5">
    <location>
        <begin position="3"/>
        <end position="62"/>
    </location>
</feature>
<dbReference type="CDD" id="cd00086">
    <property type="entry name" value="homeodomain"/>
    <property type="match status" value="1"/>
</dbReference>
<dbReference type="PROSITE" id="PS50071">
    <property type="entry name" value="HOMEOBOX_2"/>
    <property type="match status" value="1"/>
</dbReference>
<keyword evidence="3 5" id="KW-0371">Homeobox</keyword>
<dbReference type="Gene3D" id="1.10.10.60">
    <property type="entry name" value="Homeodomain-like"/>
    <property type="match status" value="1"/>
</dbReference>
<evidence type="ECO:0000313" key="8">
    <source>
        <dbReference type="EMBL" id="CAF1394974.1"/>
    </source>
</evidence>